<gene>
    <name evidence="1" type="ORF">LCGC14_0610730</name>
</gene>
<dbReference type="PANTHER" id="PTHR45752">
    <property type="entry name" value="LEUCINE-RICH REPEAT-CONTAINING"/>
    <property type="match status" value="1"/>
</dbReference>
<dbReference type="EMBL" id="LAZR01001011">
    <property type="protein sequence ID" value="KKN52618.1"/>
    <property type="molecule type" value="Genomic_DNA"/>
</dbReference>
<dbReference type="InterPro" id="IPR050715">
    <property type="entry name" value="LRR-SigEffector_domain"/>
</dbReference>
<sequence>MNQGICEIRVHINYNLSNIETELKNLTHLRLNMPNLQTLPKFIDTLTQMSQLLITSTKFDNLTNEFGTDENKYRLEIRTNRNLDLNDSIGELKEITHLRIKNINFIRDFNIISNLTNLTHLRIVHGNLTGIPEFIESLPFIKHLHIYSQGDNPFRAKFWSTKNKGRFEFQTSNNKFTLQNMKNITHLRISGHSNINFNDEELEYLKCLRIDNINQIPSCIQKMKNLAFLELDINNVRMIPDWFSQFANIRQLVIKTERIEFSDNFWKIESLECLKIRVHPNFNNIDFIRYFKNLSHLWIETPDLIDLPNVIDEFIKNNINLKIYKDTEIKEDLNKYLKSQAPNFFILKIHSNCIIPDNLKIYEIKN</sequence>
<dbReference type="PANTHER" id="PTHR45752:SF187">
    <property type="entry name" value="LEUCINE-RICH REPEAT AND IQ DOMAIN-CONTAINING PROTEIN 4"/>
    <property type="match status" value="1"/>
</dbReference>
<name>A0A0F9UG94_9ZZZZ</name>
<dbReference type="InterPro" id="IPR032675">
    <property type="entry name" value="LRR_dom_sf"/>
</dbReference>
<reference evidence="1" key="1">
    <citation type="journal article" date="2015" name="Nature">
        <title>Complex archaea that bridge the gap between prokaryotes and eukaryotes.</title>
        <authorList>
            <person name="Spang A."/>
            <person name="Saw J.H."/>
            <person name="Jorgensen S.L."/>
            <person name="Zaremba-Niedzwiedzka K."/>
            <person name="Martijn J."/>
            <person name="Lind A.E."/>
            <person name="van Eijk R."/>
            <person name="Schleper C."/>
            <person name="Guy L."/>
            <person name="Ettema T.J."/>
        </authorList>
    </citation>
    <scope>NUCLEOTIDE SEQUENCE</scope>
</reference>
<accession>A0A0F9UG94</accession>
<dbReference type="Gene3D" id="3.80.10.10">
    <property type="entry name" value="Ribonuclease Inhibitor"/>
    <property type="match status" value="2"/>
</dbReference>
<comment type="caution">
    <text evidence="1">The sequence shown here is derived from an EMBL/GenBank/DDBJ whole genome shotgun (WGS) entry which is preliminary data.</text>
</comment>
<proteinExistence type="predicted"/>
<organism evidence="1">
    <name type="scientific">marine sediment metagenome</name>
    <dbReference type="NCBI Taxonomy" id="412755"/>
    <lineage>
        <taxon>unclassified sequences</taxon>
        <taxon>metagenomes</taxon>
        <taxon>ecological metagenomes</taxon>
    </lineage>
</organism>
<dbReference type="SUPFAM" id="SSF52058">
    <property type="entry name" value="L domain-like"/>
    <property type="match status" value="1"/>
</dbReference>
<dbReference type="AlphaFoldDB" id="A0A0F9UG94"/>
<evidence type="ECO:0000313" key="1">
    <source>
        <dbReference type="EMBL" id="KKN52618.1"/>
    </source>
</evidence>
<protein>
    <submittedName>
        <fullName evidence="1">Uncharacterized protein</fullName>
    </submittedName>
</protein>